<dbReference type="AlphaFoldDB" id="A0A0V1AWJ8"/>
<comment type="caution">
    <text evidence="1">The sequence shown here is derived from an EMBL/GenBank/DDBJ whole genome shotgun (WGS) entry which is preliminary data.</text>
</comment>
<keyword evidence="2" id="KW-1185">Reference proteome</keyword>
<accession>A0A0V1AWJ8</accession>
<dbReference type="EMBL" id="JYDH01000179">
    <property type="protein sequence ID" value="KRY29160.1"/>
    <property type="molecule type" value="Genomic_DNA"/>
</dbReference>
<sequence>MHHDDATRKIRKGNTTLQSIHQWPMVFLVQHFGLRRRVCVCLVGLQTSRAEDQEITLKKTLLWNAGRILWEAFFRNSATIIVLLNKKAIEGMGITMIE</sequence>
<proteinExistence type="predicted"/>
<gene>
    <name evidence="1" type="ORF">T01_13902</name>
</gene>
<evidence type="ECO:0000313" key="1">
    <source>
        <dbReference type="EMBL" id="KRY29160.1"/>
    </source>
</evidence>
<organism evidence="1 2">
    <name type="scientific">Trichinella spiralis</name>
    <name type="common">Trichina worm</name>
    <dbReference type="NCBI Taxonomy" id="6334"/>
    <lineage>
        <taxon>Eukaryota</taxon>
        <taxon>Metazoa</taxon>
        <taxon>Ecdysozoa</taxon>
        <taxon>Nematoda</taxon>
        <taxon>Enoplea</taxon>
        <taxon>Dorylaimia</taxon>
        <taxon>Trichinellida</taxon>
        <taxon>Trichinellidae</taxon>
        <taxon>Trichinella</taxon>
    </lineage>
</organism>
<reference evidence="1 2" key="1">
    <citation type="submission" date="2015-01" db="EMBL/GenBank/DDBJ databases">
        <title>Evolution of Trichinella species and genotypes.</title>
        <authorList>
            <person name="Korhonen P.K."/>
            <person name="Edoardo P."/>
            <person name="Giuseppe L.R."/>
            <person name="Gasser R.B."/>
        </authorList>
    </citation>
    <scope>NUCLEOTIDE SEQUENCE [LARGE SCALE GENOMIC DNA]</scope>
    <source>
        <strain evidence="1">ISS3</strain>
    </source>
</reference>
<dbReference type="OrthoDB" id="10552341at2759"/>
<protein>
    <submittedName>
        <fullName evidence="1">Uncharacterized protein</fullName>
    </submittedName>
</protein>
<name>A0A0V1AWJ8_TRISP</name>
<evidence type="ECO:0000313" key="2">
    <source>
        <dbReference type="Proteomes" id="UP000054776"/>
    </source>
</evidence>
<dbReference type="Proteomes" id="UP000054776">
    <property type="component" value="Unassembled WGS sequence"/>
</dbReference>
<dbReference type="InParanoid" id="A0A0V1AWJ8"/>